<evidence type="ECO:0000313" key="5">
    <source>
        <dbReference type="Proteomes" id="UP000559027"/>
    </source>
</evidence>
<dbReference type="InterPro" id="IPR011990">
    <property type="entry name" value="TPR-like_helical_dom_sf"/>
</dbReference>
<dbReference type="InterPro" id="IPR046341">
    <property type="entry name" value="SET_dom_sf"/>
</dbReference>
<keyword evidence="5" id="KW-1185">Reference proteome</keyword>
<feature type="compositionally biased region" description="Basic residues" evidence="1">
    <location>
        <begin position="1"/>
        <end position="10"/>
    </location>
</feature>
<dbReference type="Gene3D" id="1.25.40.10">
    <property type="entry name" value="Tetratricopeptide repeat domain"/>
    <property type="match status" value="1"/>
</dbReference>
<comment type="caution">
    <text evidence="4">The sequence shown here is derived from an EMBL/GenBank/DDBJ whole genome shotgun (WGS) entry which is preliminary data.</text>
</comment>
<dbReference type="Pfam" id="PF00856">
    <property type="entry name" value="SET"/>
    <property type="match status" value="1"/>
</dbReference>
<keyword evidence="2" id="KW-0812">Transmembrane</keyword>
<proteinExistence type="predicted"/>
<dbReference type="EMBL" id="JAACJO010000003">
    <property type="protein sequence ID" value="KAF5361020.1"/>
    <property type="molecule type" value="Genomic_DNA"/>
</dbReference>
<evidence type="ECO:0000259" key="3">
    <source>
        <dbReference type="PROSITE" id="PS50280"/>
    </source>
</evidence>
<dbReference type="InterPro" id="IPR053185">
    <property type="entry name" value="SET_domain_protein"/>
</dbReference>
<dbReference type="AlphaFoldDB" id="A0A8H5GA47"/>
<dbReference type="SMART" id="SM00317">
    <property type="entry name" value="SET"/>
    <property type="match status" value="1"/>
</dbReference>
<protein>
    <recommendedName>
        <fullName evidence="3">SET domain-containing protein</fullName>
    </recommendedName>
</protein>
<reference evidence="4 5" key="1">
    <citation type="journal article" date="2020" name="ISME J.">
        <title>Uncovering the hidden diversity of litter-decomposition mechanisms in mushroom-forming fungi.</title>
        <authorList>
            <person name="Floudas D."/>
            <person name="Bentzer J."/>
            <person name="Ahren D."/>
            <person name="Johansson T."/>
            <person name="Persson P."/>
            <person name="Tunlid A."/>
        </authorList>
    </citation>
    <scope>NUCLEOTIDE SEQUENCE [LARGE SCALE GENOMIC DNA]</scope>
    <source>
        <strain evidence="4 5">CBS 146.42</strain>
    </source>
</reference>
<dbReference type="CDD" id="cd20071">
    <property type="entry name" value="SET_SMYD"/>
    <property type="match status" value="1"/>
</dbReference>
<accession>A0A8H5GA47</accession>
<dbReference type="PANTHER" id="PTHR47332:SF4">
    <property type="entry name" value="SET DOMAIN-CONTAINING PROTEIN 5"/>
    <property type="match status" value="1"/>
</dbReference>
<evidence type="ECO:0000256" key="1">
    <source>
        <dbReference type="SAM" id="MobiDB-lite"/>
    </source>
</evidence>
<feature type="domain" description="SET" evidence="3">
    <location>
        <begin position="88"/>
        <end position="236"/>
    </location>
</feature>
<keyword evidence="2" id="KW-1133">Transmembrane helix</keyword>
<dbReference type="Proteomes" id="UP000559027">
    <property type="component" value="Unassembled WGS sequence"/>
</dbReference>
<dbReference type="OrthoDB" id="265717at2759"/>
<sequence length="391" mass="43447">MPDARRRKTRTGTPGSRNQGNTLGKNTDGPSTGPKATFGKPTLLISAALTGIIIFLYAWSGHFKPGDSTIQESPLKKHEAYLTHDATSPFFVTDLPGRGKGLLASRDIKQGERVLREKPLFVVPRQISSSPTALIAESLGELNQDEQDAFFNLSYVHFPQHLDPTKHRDQVALAIFQTNAVAAGDGVGIFPRMARINHGCSSAFNVVYTWREKEEALYVHALKPISKGEELLTSYTNSKRSRHHRRAFLAEHYGFECECSVCSLPKEESEASDERLEAISEAYERLASWGQGRINGADAIAHVRKIWQLEDEEGYWSERGRLAADGAWVAAAHSDVAATREWAQIAVEWYSYEVGADSEQVEEMRQVALQPEGHSAWGTHRRLDVGGMYPV</sequence>
<dbReference type="Gene3D" id="2.170.270.10">
    <property type="entry name" value="SET domain"/>
    <property type="match status" value="1"/>
</dbReference>
<feature type="region of interest" description="Disordered" evidence="1">
    <location>
        <begin position="1"/>
        <end position="35"/>
    </location>
</feature>
<organism evidence="4 5">
    <name type="scientific">Leucocoprinus leucothites</name>
    <dbReference type="NCBI Taxonomy" id="201217"/>
    <lineage>
        <taxon>Eukaryota</taxon>
        <taxon>Fungi</taxon>
        <taxon>Dikarya</taxon>
        <taxon>Basidiomycota</taxon>
        <taxon>Agaricomycotina</taxon>
        <taxon>Agaricomycetes</taxon>
        <taxon>Agaricomycetidae</taxon>
        <taxon>Agaricales</taxon>
        <taxon>Agaricineae</taxon>
        <taxon>Agaricaceae</taxon>
        <taxon>Leucocoprinus</taxon>
    </lineage>
</organism>
<dbReference type="InterPro" id="IPR001214">
    <property type="entry name" value="SET_dom"/>
</dbReference>
<evidence type="ECO:0000256" key="2">
    <source>
        <dbReference type="SAM" id="Phobius"/>
    </source>
</evidence>
<feature type="transmembrane region" description="Helical" evidence="2">
    <location>
        <begin position="42"/>
        <end position="60"/>
    </location>
</feature>
<keyword evidence="2" id="KW-0472">Membrane</keyword>
<dbReference type="PROSITE" id="PS50280">
    <property type="entry name" value="SET"/>
    <property type="match status" value="1"/>
</dbReference>
<gene>
    <name evidence="4" type="ORF">D9756_004833</name>
</gene>
<evidence type="ECO:0000313" key="4">
    <source>
        <dbReference type="EMBL" id="KAF5361020.1"/>
    </source>
</evidence>
<feature type="compositionally biased region" description="Polar residues" evidence="1">
    <location>
        <begin position="11"/>
        <end position="30"/>
    </location>
</feature>
<dbReference type="SUPFAM" id="SSF82199">
    <property type="entry name" value="SET domain"/>
    <property type="match status" value="1"/>
</dbReference>
<name>A0A8H5GA47_9AGAR</name>
<dbReference type="PANTHER" id="PTHR47332">
    <property type="entry name" value="SET DOMAIN-CONTAINING PROTEIN 5"/>
    <property type="match status" value="1"/>
</dbReference>